<dbReference type="Proteomes" id="UP000249363">
    <property type="component" value="Unassembled WGS sequence"/>
</dbReference>
<protein>
    <recommendedName>
        <fullName evidence="2">PhoD-like phosphatase domain-containing protein</fullName>
    </recommendedName>
</protein>
<name>A0A364LBH8_TALAM</name>
<dbReference type="GO" id="GO:0016020">
    <property type="term" value="C:membrane"/>
    <property type="evidence" value="ECO:0007669"/>
    <property type="project" value="TreeGrafter"/>
</dbReference>
<dbReference type="InterPro" id="IPR043904">
    <property type="entry name" value="PhoD_2-like"/>
</dbReference>
<organism evidence="3 4">
    <name type="scientific">Talaromyces amestolkiae</name>
    <dbReference type="NCBI Taxonomy" id="1196081"/>
    <lineage>
        <taxon>Eukaryota</taxon>
        <taxon>Fungi</taxon>
        <taxon>Dikarya</taxon>
        <taxon>Ascomycota</taxon>
        <taxon>Pezizomycotina</taxon>
        <taxon>Eurotiomycetes</taxon>
        <taxon>Eurotiomycetidae</taxon>
        <taxon>Eurotiales</taxon>
        <taxon>Trichocomaceae</taxon>
        <taxon>Talaromyces</taxon>
        <taxon>Talaromyces sect. Talaromyces</taxon>
    </lineage>
</organism>
<keyword evidence="4" id="KW-1185">Reference proteome</keyword>
<dbReference type="GeneID" id="63798373"/>
<dbReference type="InterPro" id="IPR038607">
    <property type="entry name" value="PhoD-like_sf"/>
</dbReference>
<reference evidence="3 4" key="1">
    <citation type="journal article" date="2017" name="Biotechnol. Biofuels">
        <title>Differential beta-glucosidase expression as a function of carbon source availability in Talaromyces amestolkiae: a genomic and proteomic approach.</title>
        <authorList>
            <person name="de Eugenio L.I."/>
            <person name="Mendez-Liter J.A."/>
            <person name="Nieto-Dominguez M."/>
            <person name="Alonso L."/>
            <person name="Gil-Munoz J."/>
            <person name="Barriuso J."/>
            <person name="Prieto A."/>
            <person name="Martinez M.J."/>
        </authorList>
    </citation>
    <scope>NUCLEOTIDE SEQUENCE [LARGE SCALE GENOMIC DNA]</scope>
    <source>
        <strain evidence="3 4">CIB</strain>
    </source>
</reference>
<dbReference type="PANTHER" id="PTHR46689">
    <property type="entry name" value="MEMBRANE PROTEIN, PUTATIVE-RELATED"/>
    <property type="match status" value="1"/>
</dbReference>
<evidence type="ECO:0000259" key="2">
    <source>
        <dbReference type="Pfam" id="PF19050"/>
    </source>
</evidence>
<feature type="domain" description="PhoD-like phosphatase" evidence="2">
    <location>
        <begin position="433"/>
        <end position="592"/>
    </location>
</feature>
<evidence type="ECO:0000313" key="4">
    <source>
        <dbReference type="Proteomes" id="UP000249363"/>
    </source>
</evidence>
<feature type="compositionally biased region" description="Polar residues" evidence="1">
    <location>
        <begin position="16"/>
        <end position="42"/>
    </location>
</feature>
<sequence>MYAKDTPLNRDGFGLQGTNTQLRQSNGCPDQSSRSVKQTNHPNEFENSELPVAARFMHPGEISNKTNVLCGPLLNYRSMQGNTWEGSILIVTRSERKSPTETPILTLDRLDSGDVDEGLCSTALPHLRTKGRLLYSDLGHSFWRFDIRLTMESFTTMWQYTVDNVYFLNRTSGLAHSFAVPSRDESMRIMFYSCNGWCDGAENREWNHLSLWKDVLRQHSHRAFHVMGPLLDWTKTENLQERLRYSKEPFASALSQIPSLNMWDDHDIIDGFGSYAKETMECSVFRMIGALAHKFYMIFQHHLPPSKSHHDGQEESTTIPLPELQYVLGSKLGPYIKAPSHNIVTRLGARIAFLGIDARTERTREQTNYRDTYDAVFARVHADLAVAKGSGRPMKHLVILLGIPIAYPPLTWVEGAIEGSLGRMFQRVSRTFGVGENSINHFDDAIELLDDLNDHYTSKAHQQERCYLVQQIQAVCAAHSVRATILSGDVHLAAVGRFFTKQRGATLPVEEDFRFMNNIISSAIVNQPPPPVVANVITQSDKSRNLDTYTEEILFKLFRANPSDCRKDPEGTSVAMPRRNYTVITENSPNNAGRNEGIDKISFGQFFARRGHRPLHFGEANAGPQHHAASDQHGKGNDGSLDICIHVEADHQSHRGQTVAYGFSIPALQYTGPVIAEPTWPESSTDIIE</sequence>
<dbReference type="AlphaFoldDB" id="A0A364LBH8"/>
<dbReference type="OrthoDB" id="9999821at2759"/>
<feature type="region of interest" description="Disordered" evidence="1">
    <location>
        <begin position="1"/>
        <end position="43"/>
    </location>
</feature>
<dbReference type="STRING" id="1196081.A0A364LBH8"/>
<dbReference type="PANTHER" id="PTHR46689:SF3">
    <property type="entry name" value="PHOD-LIKE PHOSPHATASE DOMAIN-CONTAINING PROTEIN"/>
    <property type="match status" value="1"/>
</dbReference>
<dbReference type="Pfam" id="PF19050">
    <property type="entry name" value="PhoD_2"/>
    <property type="match status" value="2"/>
</dbReference>
<gene>
    <name evidence="3" type="ORF">BHQ10_009159</name>
</gene>
<dbReference type="RefSeq" id="XP_040737661.1">
    <property type="nucleotide sequence ID" value="XM_040882044.1"/>
</dbReference>
<accession>A0A364LBH8</accession>
<feature type="region of interest" description="Disordered" evidence="1">
    <location>
        <begin position="615"/>
        <end position="637"/>
    </location>
</feature>
<dbReference type="EMBL" id="MIKG01000023">
    <property type="protein sequence ID" value="RAO73147.1"/>
    <property type="molecule type" value="Genomic_DNA"/>
</dbReference>
<comment type="caution">
    <text evidence="3">The sequence shown here is derived from an EMBL/GenBank/DDBJ whole genome shotgun (WGS) entry which is preliminary data.</text>
</comment>
<evidence type="ECO:0000313" key="3">
    <source>
        <dbReference type="EMBL" id="RAO73147.1"/>
    </source>
</evidence>
<dbReference type="Gene3D" id="3.60.21.70">
    <property type="entry name" value="PhoD-like phosphatase"/>
    <property type="match status" value="1"/>
</dbReference>
<evidence type="ECO:0000256" key="1">
    <source>
        <dbReference type="SAM" id="MobiDB-lite"/>
    </source>
</evidence>
<proteinExistence type="predicted"/>
<feature type="domain" description="PhoD-like phosphatase" evidence="2">
    <location>
        <begin position="251"/>
        <end position="416"/>
    </location>
</feature>